<evidence type="ECO:0000313" key="4">
    <source>
        <dbReference type="Proteomes" id="UP001164020"/>
    </source>
</evidence>
<reference evidence="3" key="1">
    <citation type="submission" date="2022-12" db="EMBL/GenBank/DDBJ databases">
        <title>Jiella pelagia sp. nov., isolated from phosphonate enriched culture of Northwest Pacific surface seawater.</title>
        <authorList>
            <person name="Shin D.Y."/>
            <person name="Hwang C.Y."/>
        </authorList>
    </citation>
    <scope>NUCLEOTIDE SEQUENCE</scope>
    <source>
        <strain evidence="3">HL-NP1</strain>
    </source>
</reference>
<gene>
    <name evidence="3" type="ORF">OH818_22935</name>
</gene>
<sequence length="149" mass="16181">MTATSPDFEGAERREAPRMRVLKRAKLIFNGGFSTFDCIVRNISATGALLTIDDSVQLPKEFRIRIGEDQAIRPAELIYRRSMFAGIRFLDLGERGAGGPALPRGPARPEGGTDPAGAEPHGIRRIVPEVLPTAVTSRFAWHRGGLGEG</sequence>
<protein>
    <submittedName>
        <fullName evidence="3">PilZ domain-containing protein</fullName>
    </submittedName>
</protein>
<dbReference type="SUPFAM" id="SSF141371">
    <property type="entry name" value="PilZ domain-like"/>
    <property type="match status" value="1"/>
</dbReference>
<evidence type="ECO:0000313" key="3">
    <source>
        <dbReference type="EMBL" id="WAP68195.1"/>
    </source>
</evidence>
<keyword evidence="4" id="KW-1185">Reference proteome</keyword>
<proteinExistence type="predicted"/>
<dbReference type="Gene3D" id="2.40.10.220">
    <property type="entry name" value="predicted glycosyltransferase like domains"/>
    <property type="match status" value="1"/>
</dbReference>
<dbReference type="RefSeq" id="WP_268880668.1">
    <property type="nucleotide sequence ID" value="NZ_CP114029.1"/>
</dbReference>
<name>A0ABY7C2Y3_9HYPH</name>
<dbReference type="Proteomes" id="UP001164020">
    <property type="component" value="Chromosome"/>
</dbReference>
<feature type="compositionally biased region" description="Low complexity" evidence="1">
    <location>
        <begin position="100"/>
        <end position="112"/>
    </location>
</feature>
<dbReference type="Pfam" id="PF07238">
    <property type="entry name" value="PilZ"/>
    <property type="match status" value="1"/>
</dbReference>
<feature type="domain" description="PilZ" evidence="2">
    <location>
        <begin position="12"/>
        <end position="93"/>
    </location>
</feature>
<feature type="region of interest" description="Disordered" evidence="1">
    <location>
        <begin position="98"/>
        <end position="122"/>
    </location>
</feature>
<accession>A0ABY7C2Y3</accession>
<dbReference type="InterPro" id="IPR009875">
    <property type="entry name" value="PilZ_domain"/>
</dbReference>
<organism evidence="3 4">
    <name type="scientific">Jiella pelagia</name>
    <dbReference type="NCBI Taxonomy" id="2986949"/>
    <lineage>
        <taxon>Bacteria</taxon>
        <taxon>Pseudomonadati</taxon>
        <taxon>Pseudomonadota</taxon>
        <taxon>Alphaproteobacteria</taxon>
        <taxon>Hyphomicrobiales</taxon>
        <taxon>Aurantimonadaceae</taxon>
        <taxon>Jiella</taxon>
    </lineage>
</organism>
<dbReference type="EMBL" id="CP114029">
    <property type="protein sequence ID" value="WAP68195.1"/>
    <property type="molecule type" value="Genomic_DNA"/>
</dbReference>
<evidence type="ECO:0000259" key="2">
    <source>
        <dbReference type="Pfam" id="PF07238"/>
    </source>
</evidence>
<evidence type="ECO:0000256" key="1">
    <source>
        <dbReference type="SAM" id="MobiDB-lite"/>
    </source>
</evidence>